<dbReference type="STRING" id="442562.Rumeso_04057"/>
<gene>
    <name evidence="2" type="ORF">Rumeso_04057</name>
</gene>
<feature type="region of interest" description="Disordered" evidence="1">
    <location>
        <begin position="210"/>
        <end position="259"/>
    </location>
</feature>
<protein>
    <submittedName>
        <fullName evidence="2">Uncharacterized protein</fullName>
    </submittedName>
</protein>
<keyword evidence="3" id="KW-1185">Reference proteome</keyword>
<evidence type="ECO:0000256" key="1">
    <source>
        <dbReference type="SAM" id="MobiDB-lite"/>
    </source>
</evidence>
<comment type="caution">
    <text evidence="2">The sequence shown here is derived from an EMBL/GenBank/DDBJ whole genome shotgun (WGS) entry which is preliminary data.</text>
</comment>
<evidence type="ECO:0000313" key="2">
    <source>
        <dbReference type="EMBL" id="EYD74372.1"/>
    </source>
</evidence>
<dbReference type="EMBL" id="AOSK01000116">
    <property type="protein sequence ID" value="EYD74372.1"/>
    <property type="molecule type" value="Genomic_DNA"/>
</dbReference>
<sequence length="323" mass="36232">MTEREPNAHPLHPELTLAGLMAALPNWVRPDSDREDWVEVLRERLPAAMAAQLLLPLVRAGELRPDGRALLPRADWEWLCERLLTQARAVLESRDALLQAEAGPPLDELAWSPHVEDWRAMDLGVVTPHLAGRVVSPRPGEPDAFGPRPLIALGPGEAWARLLDGWVSLGQQDDTVTVEELRRPFPPRPMDPAETEARLADLQRRIERQVADLVPPSRNSPSAGFILEPLDDLSRPDRDGKGGHREPGEGAARSDLSRTGEALTSAERLMVRVHRIFGDEVPFWLLRRNLWLERERPIDLFANETDRERLADHLSALEAGVYL</sequence>
<name>A0A017HIP0_9RHOB</name>
<feature type="compositionally biased region" description="Basic and acidic residues" evidence="1">
    <location>
        <begin position="232"/>
        <end position="248"/>
    </location>
</feature>
<dbReference type="Proteomes" id="UP000019666">
    <property type="component" value="Unassembled WGS sequence"/>
</dbReference>
<proteinExistence type="predicted"/>
<organism evidence="2 3">
    <name type="scientific">Rubellimicrobium mesophilum DSM 19309</name>
    <dbReference type="NCBI Taxonomy" id="442562"/>
    <lineage>
        <taxon>Bacteria</taxon>
        <taxon>Pseudomonadati</taxon>
        <taxon>Pseudomonadota</taxon>
        <taxon>Alphaproteobacteria</taxon>
        <taxon>Rhodobacterales</taxon>
        <taxon>Roseobacteraceae</taxon>
        <taxon>Rubellimicrobium</taxon>
    </lineage>
</organism>
<dbReference type="RefSeq" id="WP_037280189.1">
    <property type="nucleotide sequence ID" value="NZ_KK088571.1"/>
</dbReference>
<reference evidence="2 3" key="1">
    <citation type="submission" date="2013-02" db="EMBL/GenBank/DDBJ databases">
        <authorList>
            <person name="Fiebig A."/>
            <person name="Goeker M."/>
            <person name="Klenk H.-P.P."/>
        </authorList>
    </citation>
    <scope>NUCLEOTIDE SEQUENCE [LARGE SCALE GENOMIC DNA]</scope>
    <source>
        <strain evidence="2 3">DSM 19309</strain>
    </source>
</reference>
<evidence type="ECO:0000313" key="3">
    <source>
        <dbReference type="Proteomes" id="UP000019666"/>
    </source>
</evidence>
<dbReference type="HOGENOM" id="CLU_860207_0_0_5"/>
<accession>A0A017HIP0</accession>
<dbReference type="AlphaFoldDB" id="A0A017HIP0"/>